<dbReference type="SMART" id="SM00587">
    <property type="entry name" value="CHK"/>
    <property type="match status" value="1"/>
</dbReference>
<dbReference type="InterPro" id="IPR011009">
    <property type="entry name" value="Kinase-like_dom_sf"/>
</dbReference>
<dbReference type="Proteomes" id="UP001620645">
    <property type="component" value="Unassembled WGS sequence"/>
</dbReference>
<dbReference type="Gene3D" id="3.90.1200.10">
    <property type="match status" value="1"/>
</dbReference>
<evidence type="ECO:0000313" key="3">
    <source>
        <dbReference type="Proteomes" id="UP001620645"/>
    </source>
</evidence>
<accession>A0ABD2JPN5</accession>
<dbReference type="EMBL" id="JBICCN010000118">
    <property type="protein sequence ID" value="KAL3092581.1"/>
    <property type="molecule type" value="Genomic_DNA"/>
</dbReference>
<proteinExistence type="predicted"/>
<evidence type="ECO:0000259" key="1">
    <source>
        <dbReference type="SMART" id="SM00587"/>
    </source>
</evidence>
<dbReference type="InterPro" id="IPR015897">
    <property type="entry name" value="CHK_kinase-like"/>
</dbReference>
<protein>
    <recommendedName>
        <fullName evidence="1">CHK kinase-like domain-containing protein</fullName>
    </recommendedName>
</protein>
<name>A0ABD2JPN5_HETSC</name>
<dbReference type="AlphaFoldDB" id="A0ABD2JPN5"/>
<evidence type="ECO:0000313" key="2">
    <source>
        <dbReference type="EMBL" id="KAL3092581.1"/>
    </source>
</evidence>
<dbReference type="PANTHER" id="PTHR23020:SF41">
    <property type="entry name" value="AMINOGLYCOSIDE PHOSPHOTRANSFERASE DOMAIN-CONTAINING PROTEIN"/>
    <property type="match status" value="1"/>
</dbReference>
<dbReference type="Pfam" id="PF07914">
    <property type="entry name" value="DUF1679"/>
    <property type="match status" value="1"/>
</dbReference>
<dbReference type="InterPro" id="IPR052961">
    <property type="entry name" value="Oxido-Kinase-like_Enzymes"/>
</dbReference>
<feature type="domain" description="CHK kinase-like" evidence="1">
    <location>
        <begin position="153"/>
        <end position="344"/>
    </location>
</feature>
<organism evidence="2 3">
    <name type="scientific">Heterodera schachtii</name>
    <name type="common">Sugarbeet cyst nematode worm</name>
    <name type="synonym">Tylenchus schachtii</name>
    <dbReference type="NCBI Taxonomy" id="97005"/>
    <lineage>
        <taxon>Eukaryota</taxon>
        <taxon>Metazoa</taxon>
        <taxon>Ecdysozoa</taxon>
        <taxon>Nematoda</taxon>
        <taxon>Chromadorea</taxon>
        <taxon>Rhabditida</taxon>
        <taxon>Tylenchina</taxon>
        <taxon>Tylenchomorpha</taxon>
        <taxon>Tylenchoidea</taxon>
        <taxon>Heteroderidae</taxon>
        <taxon>Heteroderinae</taxon>
        <taxon>Heterodera</taxon>
    </lineage>
</organism>
<dbReference type="InterPro" id="IPR012877">
    <property type="entry name" value="Dhs-27"/>
</dbReference>
<sequence length="417" mass="47560">MDIPLVKDTNFTLQFVLDKLSTPNNSGIILDVSQLENFETKRISDELAFMSIIYRVKFSWKRTSLAVMMNESNKWPNSVILKVPKTNDEFNVKDGEPKMDDTFQEYFLDYLGKAHKREIAFYNCYHRLDPSNRFLPKLFYGADYSSQHHEGLIIMEDLSDRACCVPMLPGLSDAQVRAVIMALARMHSTAWTHRTELMGELWKDGTASECWALAPLFVDSMVEAGKDLAKIEPNAIGPLLCRILPKFRVENLAESFYDEDKYGFPACIVHADLWAPNIMWTKNAEGQASDQLCAIIDWQTVHSGNPCEDIGRLLALNTTSAYRRANINQLLAFYAKKVAEFMGGNAPFTLAQLKKAFVGAMPYVMMFFCFGTTNYCTMESVVGKEGTAKREENRAELFDRVRSFIEDTENEFYDQIQ</sequence>
<reference evidence="2 3" key="1">
    <citation type="submission" date="2024-10" db="EMBL/GenBank/DDBJ databases">
        <authorList>
            <person name="Kim D."/>
        </authorList>
    </citation>
    <scope>NUCLEOTIDE SEQUENCE [LARGE SCALE GENOMIC DNA]</scope>
    <source>
        <strain evidence="2">Taebaek</strain>
    </source>
</reference>
<comment type="caution">
    <text evidence="2">The sequence shown here is derived from an EMBL/GenBank/DDBJ whole genome shotgun (WGS) entry which is preliminary data.</text>
</comment>
<dbReference type="SUPFAM" id="SSF56112">
    <property type="entry name" value="Protein kinase-like (PK-like)"/>
    <property type="match status" value="1"/>
</dbReference>
<gene>
    <name evidence="2" type="ORF">niasHS_007790</name>
</gene>
<dbReference type="PANTHER" id="PTHR23020">
    <property type="entry name" value="UNCHARACTERIZED NUCLEAR HORMONE RECEPTOR-RELATED"/>
    <property type="match status" value="1"/>
</dbReference>
<keyword evidence="3" id="KW-1185">Reference proteome</keyword>